<protein>
    <submittedName>
        <fullName evidence="2">Monocarboxylate transporter 13-like</fullName>
    </submittedName>
</protein>
<name>A0AAV6QEY3_SOLSE</name>
<evidence type="ECO:0000256" key="1">
    <source>
        <dbReference type="SAM" id="Phobius"/>
    </source>
</evidence>
<feature type="transmembrane region" description="Helical" evidence="1">
    <location>
        <begin position="201"/>
        <end position="227"/>
    </location>
</feature>
<feature type="transmembrane region" description="Helical" evidence="1">
    <location>
        <begin position="146"/>
        <end position="166"/>
    </location>
</feature>
<accession>A0AAV6QEY3</accession>
<dbReference type="Pfam" id="PF07690">
    <property type="entry name" value="MFS_1"/>
    <property type="match status" value="1"/>
</dbReference>
<feature type="transmembrane region" description="Helical" evidence="1">
    <location>
        <begin position="337"/>
        <end position="357"/>
    </location>
</feature>
<dbReference type="PANTHER" id="PTHR11360:SF84">
    <property type="entry name" value="MAJOR FACILITATOR SUPERFAMILY (MFS) PROFILE DOMAIN-CONTAINING PROTEIN"/>
    <property type="match status" value="1"/>
</dbReference>
<dbReference type="EMBL" id="JAGKHQ010000017">
    <property type="protein sequence ID" value="KAG7490061.1"/>
    <property type="molecule type" value="Genomic_DNA"/>
</dbReference>
<dbReference type="AlphaFoldDB" id="A0AAV6QEY3"/>
<feature type="transmembrane region" description="Helical" evidence="1">
    <location>
        <begin position="63"/>
        <end position="84"/>
    </location>
</feature>
<comment type="caution">
    <text evidence="2">The sequence shown here is derived from an EMBL/GenBank/DDBJ whole genome shotgun (WGS) entry which is preliminary data.</text>
</comment>
<organism evidence="2 3">
    <name type="scientific">Solea senegalensis</name>
    <name type="common">Senegalese sole</name>
    <dbReference type="NCBI Taxonomy" id="28829"/>
    <lineage>
        <taxon>Eukaryota</taxon>
        <taxon>Metazoa</taxon>
        <taxon>Chordata</taxon>
        <taxon>Craniata</taxon>
        <taxon>Vertebrata</taxon>
        <taxon>Euteleostomi</taxon>
        <taxon>Actinopterygii</taxon>
        <taxon>Neopterygii</taxon>
        <taxon>Teleostei</taxon>
        <taxon>Neoteleostei</taxon>
        <taxon>Acanthomorphata</taxon>
        <taxon>Carangaria</taxon>
        <taxon>Pleuronectiformes</taxon>
        <taxon>Pleuronectoidei</taxon>
        <taxon>Soleidae</taxon>
        <taxon>Solea</taxon>
    </lineage>
</organism>
<evidence type="ECO:0000313" key="2">
    <source>
        <dbReference type="EMBL" id="KAG7490061.1"/>
    </source>
</evidence>
<dbReference type="Proteomes" id="UP000693946">
    <property type="component" value="Linkage Group LG5"/>
</dbReference>
<feature type="transmembrane region" description="Helical" evidence="1">
    <location>
        <begin position="36"/>
        <end position="57"/>
    </location>
</feature>
<feature type="transmembrane region" description="Helical" evidence="1">
    <location>
        <begin position="113"/>
        <end position="134"/>
    </location>
</feature>
<feature type="transmembrane region" description="Helical" evidence="1">
    <location>
        <begin position="178"/>
        <end position="195"/>
    </location>
</feature>
<proteinExistence type="predicted"/>
<keyword evidence="1" id="KW-0472">Membrane</keyword>
<reference evidence="2 3" key="1">
    <citation type="journal article" date="2021" name="Sci. Rep.">
        <title>Chromosome anchoring in Senegalese sole (Solea senegalensis) reveals sex-associated markers and genome rearrangements in flatfish.</title>
        <authorList>
            <person name="Guerrero-Cozar I."/>
            <person name="Gomez-Garrido J."/>
            <person name="Berbel C."/>
            <person name="Martinez-Blanch J.F."/>
            <person name="Alioto T."/>
            <person name="Claros M.G."/>
            <person name="Gagnaire P.A."/>
            <person name="Manchado M."/>
        </authorList>
    </citation>
    <scope>NUCLEOTIDE SEQUENCE [LARGE SCALE GENOMIC DNA]</scope>
    <source>
        <strain evidence="2">Sse05_10M</strain>
    </source>
</reference>
<keyword evidence="1" id="KW-1133">Transmembrane helix</keyword>
<keyword evidence="3" id="KW-1185">Reference proteome</keyword>
<sequence>MCICMYTFLGAGISLSWIPANSMVSHYFGRRRPLAVALSSCGECVFSVLFAPFFQWLVDAYGWQGALLIVGGLQLNLCVCGALLRPLDVPPLSENKGDGHMTFQCSLLMKPELVLYILFAVFAAAGFFIPPIFLVPFTNRAGLEDYWPASILSILALADLMGRLVCGWVATLRLLRNLQLLTLVVTLVGVVLLLLPLSHNYWSIAAFAALYGFLFGCVVAIHVTALVDIVKLEGFDSGLGLWMLFRSIGGFMGPPAAGTELELFRIVKVCRHSRTTCCCCCCCCCFRLARGPKPRLQRRLLPVGSVPHRLRRVCRPRRPPASEEKSRRARGRGRVRTMRTFLLFLFFLNSGAETQIFCF</sequence>
<dbReference type="InterPro" id="IPR011701">
    <property type="entry name" value="MFS"/>
</dbReference>
<gene>
    <name evidence="2" type="ORF">JOB18_026903</name>
</gene>
<feature type="transmembrane region" description="Helical" evidence="1">
    <location>
        <begin position="6"/>
        <end position="24"/>
    </location>
</feature>
<dbReference type="InterPro" id="IPR050327">
    <property type="entry name" value="Proton-linked_MCT"/>
</dbReference>
<evidence type="ECO:0000313" key="3">
    <source>
        <dbReference type="Proteomes" id="UP000693946"/>
    </source>
</evidence>
<dbReference type="PANTHER" id="PTHR11360">
    <property type="entry name" value="MONOCARBOXYLATE TRANSPORTER"/>
    <property type="match status" value="1"/>
</dbReference>
<dbReference type="GO" id="GO:0008028">
    <property type="term" value="F:monocarboxylic acid transmembrane transporter activity"/>
    <property type="evidence" value="ECO:0007669"/>
    <property type="project" value="TreeGrafter"/>
</dbReference>
<keyword evidence="1" id="KW-0812">Transmembrane</keyword>